<gene>
    <name evidence="10" type="ORF">CAPTEDRAFT_219958</name>
</gene>
<dbReference type="PANTHER" id="PTHR12902:SF1">
    <property type="entry name" value="WISKOTT-ALDRICH SYNDROME PROTEIN FAMILY MEMBER"/>
    <property type="match status" value="1"/>
</dbReference>
<feature type="compositionally biased region" description="Acidic residues" evidence="8">
    <location>
        <begin position="432"/>
        <end position="449"/>
    </location>
</feature>
<dbReference type="FunFam" id="1.20.5.340:FF:000012">
    <property type="entry name" value="Wiskott-Aldrich syndrome protein family member 1"/>
    <property type="match status" value="1"/>
</dbReference>
<evidence type="ECO:0000313" key="10">
    <source>
        <dbReference type="EMBL" id="ELT89032.1"/>
    </source>
</evidence>
<dbReference type="AlphaFoldDB" id="R7TC12"/>
<dbReference type="GO" id="GO:0034237">
    <property type="term" value="F:protein kinase A regulatory subunit binding"/>
    <property type="evidence" value="ECO:0007669"/>
    <property type="project" value="TreeGrafter"/>
</dbReference>
<feature type="compositionally biased region" description="Pro residues" evidence="8">
    <location>
        <begin position="280"/>
        <end position="289"/>
    </location>
</feature>
<dbReference type="Proteomes" id="UP000014760">
    <property type="component" value="Unassembled WGS sequence"/>
</dbReference>
<feature type="compositionally biased region" description="Low complexity" evidence="8">
    <location>
        <begin position="309"/>
        <end position="319"/>
    </location>
</feature>
<dbReference type="PROSITE" id="PS51082">
    <property type="entry name" value="WH2"/>
    <property type="match status" value="1"/>
</dbReference>
<dbReference type="Gene3D" id="6.10.280.150">
    <property type="match status" value="2"/>
</dbReference>
<dbReference type="InterPro" id="IPR028288">
    <property type="entry name" value="SCAR/WAVE_fam"/>
</dbReference>
<feature type="compositionally biased region" description="Pro residues" evidence="8">
    <location>
        <begin position="322"/>
        <end position="333"/>
    </location>
</feature>
<evidence type="ECO:0000313" key="12">
    <source>
        <dbReference type="Proteomes" id="UP000014760"/>
    </source>
</evidence>
<feature type="region of interest" description="Disordered" evidence="8">
    <location>
        <begin position="174"/>
        <end position="379"/>
    </location>
</feature>
<comment type="subcellular location">
    <subcellularLocation>
        <location evidence="1 7">Cytoplasm</location>
        <location evidence="1 7">Cytoskeleton</location>
    </subcellularLocation>
</comment>
<dbReference type="OMA" id="FFFDLWK"/>
<dbReference type="EMBL" id="AMQN01003349">
    <property type="status" value="NOT_ANNOTATED_CDS"/>
    <property type="molecule type" value="Genomic_DNA"/>
</dbReference>
<dbReference type="GO" id="GO:2000601">
    <property type="term" value="P:positive regulation of Arp2/3 complex-mediated actin nucleation"/>
    <property type="evidence" value="ECO:0007669"/>
    <property type="project" value="TreeGrafter"/>
</dbReference>
<dbReference type="GO" id="GO:0005856">
    <property type="term" value="C:cytoskeleton"/>
    <property type="evidence" value="ECO:0007669"/>
    <property type="project" value="UniProtKB-SubCell"/>
</dbReference>
<feature type="compositionally biased region" description="Basic and acidic residues" evidence="8">
    <location>
        <begin position="195"/>
        <end position="214"/>
    </location>
</feature>
<keyword evidence="3 7" id="KW-0963">Cytoplasm</keyword>
<reference evidence="11" key="3">
    <citation type="submission" date="2015-06" db="UniProtKB">
        <authorList>
            <consortium name="EnsemblMetazoa"/>
        </authorList>
    </citation>
    <scope>IDENTIFICATION</scope>
</reference>
<evidence type="ECO:0000259" key="9">
    <source>
        <dbReference type="PROSITE" id="PS51082"/>
    </source>
</evidence>
<evidence type="ECO:0000256" key="5">
    <source>
        <dbReference type="ARBA" id="ARBA00023203"/>
    </source>
</evidence>
<feature type="region of interest" description="Disordered" evidence="8">
    <location>
        <begin position="427"/>
        <end position="449"/>
    </location>
</feature>
<evidence type="ECO:0000256" key="8">
    <source>
        <dbReference type="SAM" id="MobiDB-lite"/>
    </source>
</evidence>
<keyword evidence="4" id="KW-0597">Phosphoprotein</keyword>
<dbReference type="HOGENOM" id="CLU_036022_1_0_1"/>
<dbReference type="GO" id="GO:0030036">
    <property type="term" value="P:actin cytoskeleton organization"/>
    <property type="evidence" value="ECO:0007669"/>
    <property type="project" value="UniProtKB-UniRule"/>
</dbReference>
<evidence type="ECO:0000256" key="2">
    <source>
        <dbReference type="ARBA" id="ARBA00006993"/>
    </source>
</evidence>
<reference evidence="10 12" key="2">
    <citation type="journal article" date="2013" name="Nature">
        <title>Insights into bilaterian evolution from three spiralian genomes.</title>
        <authorList>
            <person name="Simakov O."/>
            <person name="Marletaz F."/>
            <person name="Cho S.J."/>
            <person name="Edsinger-Gonzales E."/>
            <person name="Havlak P."/>
            <person name="Hellsten U."/>
            <person name="Kuo D.H."/>
            <person name="Larsson T."/>
            <person name="Lv J."/>
            <person name="Arendt D."/>
            <person name="Savage R."/>
            <person name="Osoegawa K."/>
            <person name="de Jong P."/>
            <person name="Grimwood J."/>
            <person name="Chapman J.A."/>
            <person name="Shapiro H."/>
            <person name="Aerts A."/>
            <person name="Otillar R.P."/>
            <person name="Terry A.Y."/>
            <person name="Boore J.L."/>
            <person name="Grigoriev I.V."/>
            <person name="Lindberg D.R."/>
            <person name="Seaver E.C."/>
            <person name="Weisblat D.A."/>
            <person name="Putnam N.H."/>
            <person name="Rokhsar D.S."/>
        </authorList>
    </citation>
    <scope>NUCLEOTIDE SEQUENCE</scope>
    <source>
        <strain evidence="10 12">I ESC-2004</strain>
    </source>
</reference>
<comment type="similarity">
    <text evidence="2 7">Belongs to the SCAR/WAVE family.</text>
</comment>
<evidence type="ECO:0000256" key="1">
    <source>
        <dbReference type="ARBA" id="ARBA00004245"/>
    </source>
</evidence>
<feature type="compositionally biased region" description="Pro residues" evidence="8">
    <location>
        <begin position="342"/>
        <end position="362"/>
    </location>
</feature>
<dbReference type="PANTHER" id="PTHR12902">
    <property type="entry name" value="WASP-1"/>
    <property type="match status" value="1"/>
</dbReference>
<organism evidence="10">
    <name type="scientific">Capitella teleta</name>
    <name type="common">Polychaete worm</name>
    <dbReference type="NCBI Taxonomy" id="283909"/>
    <lineage>
        <taxon>Eukaryota</taxon>
        <taxon>Metazoa</taxon>
        <taxon>Spiralia</taxon>
        <taxon>Lophotrochozoa</taxon>
        <taxon>Annelida</taxon>
        <taxon>Polychaeta</taxon>
        <taxon>Sedentaria</taxon>
        <taxon>Scolecida</taxon>
        <taxon>Capitellidae</taxon>
        <taxon>Capitella</taxon>
    </lineage>
</organism>
<keyword evidence="12" id="KW-1185">Reference proteome</keyword>
<protein>
    <recommendedName>
        <fullName evidence="7">Wiskott-Aldrich syndrome protein family member</fullName>
        <shortName evidence="7">WASP family protein member</shortName>
    </recommendedName>
</protein>
<sequence length="449" mass="51016">MPLIKRGIEPTNLSRSHVSSGVKNELECVTNNTLANVIRQLSSLSKHAEDMFGELYNETGSVLRRANQLQDRVDKLKVKVTQLDSTVEEVLLQDINLRKPFKSSVIKDQQIVTLATRPMAIQDAYQKCDSPPALEKLNVYREDGKDSMKFYTDPTFFFELWCLEMQKDTELTKKELHRKRQKRRPKSQRGQQQIREAKSRREELQKYKHGKEFAPAEARALQLQQQRLQQQEERLHHLHHHHHQHHASQGGQGPPPYQHPSQPQFRHSTSPPGYDNKESLPPPPPPPPGGESSTPDSMDFPPPPPPPLLSGTPDTPSSLHSMPPPPATPPPPDMAETTGGAPAPPPPPPPPPPMMMMDPPAPRLNGMVLNGEEETEDERSELLAAIREGIQLRKVEERRQKDEQKRHPAGRLDVQSIMEQAFEMRRKALEENCSDDEDEYGDEDWSDED</sequence>
<name>R7TC12_CAPTE</name>
<evidence type="ECO:0000256" key="3">
    <source>
        <dbReference type="ARBA" id="ARBA00022490"/>
    </source>
</evidence>
<evidence type="ECO:0000256" key="6">
    <source>
        <dbReference type="ARBA" id="ARBA00023212"/>
    </source>
</evidence>
<dbReference type="OrthoDB" id="1060785at2759"/>
<dbReference type="Pfam" id="PF02205">
    <property type="entry name" value="WH2"/>
    <property type="match status" value="1"/>
</dbReference>
<comment type="subunit">
    <text evidence="7">Binds actin and the Arp2/3 complex.</text>
</comment>
<evidence type="ECO:0000256" key="7">
    <source>
        <dbReference type="RuleBase" id="RU367034"/>
    </source>
</evidence>
<evidence type="ECO:0000256" key="4">
    <source>
        <dbReference type="ARBA" id="ARBA00022553"/>
    </source>
</evidence>
<keyword evidence="5 7" id="KW-0009">Actin-binding</keyword>
<feature type="domain" description="WH2" evidence="9">
    <location>
        <begin position="378"/>
        <end position="395"/>
    </location>
</feature>
<dbReference type="GO" id="GO:0003779">
    <property type="term" value="F:actin binding"/>
    <property type="evidence" value="ECO:0007669"/>
    <property type="project" value="UniProtKB-UniRule"/>
</dbReference>
<dbReference type="InterPro" id="IPR003124">
    <property type="entry name" value="WH2_dom"/>
</dbReference>
<dbReference type="STRING" id="283909.R7TC12"/>
<feature type="compositionally biased region" description="Low complexity" evidence="8">
    <location>
        <begin position="216"/>
        <end position="229"/>
    </location>
</feature>
<dbReference type="EnsemblMetazoa" id="CapteT219958">
    <property type="protein sequence ID" value="CapteP219958"/>
    <property type="gene ID" value="CapteG219958"/>
</dbReference>
<dbReference type="FunCoup" id="R7TC12">
    <property type="interactions" value="782"/>
</dbReference>
<feature type="compositionally biased region" description="Basic residues" evidence="8">
    <location>
        <begin position="236"/>
        <end position="246"/>
    </location>
</feature>
<dbReference type="EMBL" id="AMQN01003350">
    <property type="status" value="NOT_ANNOTATED_CDS"/>
    <property type="molecule type" value="Genomic_DNA"/>
</dbReference>
<evidence type="ECO:0000313" key="11">
    <source>
        <dbReference type="EnsemblMetazoa" id="CapteP219958"/>
    </source>
</evidence>
<dbReference type="EMBL" id="KB311578">
    <property type="protein sequence ID" value="ELT89032.1"/>
    <property type="molecule type" value="Genomic_DNA"/>
</dbReference>
<comment type="function">
    <text evidence="7">Downstream effector molecule involved in the transmission of signals from tyrosine kinase receptors and small GTPases to the actin cytoskeleton. Promotes formation of actin filaments. Part of the WAVE complex that regulates lamellipodia formation. The WAVE complex regulates actin filament reorganization via its interaction with the Arp2/3 complex.</text>
</comment>
<proteinExistence type="inferred from homology"/>
<reference evidence="12" key="1">
    <citation type="submission" date="2012-12" db="EMBL/GenBank/DDBJ databases">
        <authorList>
            <person name="Hellsten U."/>
            <person name="Grimwood J."/>
            <person name="Chapman J.A."/>
            <person name="Shapiro H."/>
            <person name="Aerts A."/>
            <person name="Otillar R.P."/>
            <person name="Terry A.Y."/>
            <person name="Boore J.L."/>
            <person name="Simakov O."/>
            <person name="Marletaz F."/>
            <person name="Cho S.-J."/>
            <person name="Edsinger-Gonzales E."/>
            <person name="Havlak P."/>
            <person name="Kuo D.-H."/>
            <person name="Larsson T."/>
            <person name="Lv J."/>
            <person name="Arendt D."/>
            <person name="Savage R."/>
            <person name="Osoegawa K."/>
            <person name="de Jong P."/>
            <person name="Lindberg D.R."/>
            <person name="Seaver E.C."/>
            <person name="Weisblat D.A."/>
            <person name="Putnam N.H."/>
            <person name="Grigoriev I.V."/>
            <person name="Rokhsar D.S."/>
        </authorList>
    </citation>
    <scope>NUCLEOTIDE SEQUENCE</scope>
    <source>
        <strain evidence="12">I ESC-2004</strain>
    </source>
</reference>
<accession>R7TC12</accession>
<dbReference type="GO" id="GO:0071933">
    <property type="term" value="F:Arp2/3 complex binding"/>
    <property type="evidence" value="ECO:0007669"/>
    <property type="project" value="TreeGrafter"/>
</dbReference>
<keyword evidence="6 7" id="KW-0206">Cytoskeleton</keyword>
<feature type="compositionally biased region" description="Basic residues" evidence="8">
    <location>
        <begin position="175"/>
        <end position="187"/>
    </location>
</feature>
<dbReference type="Gene3D" id="1.20.5.340">
    <property type="match status" value="1"/>
</dbReference>
<dbReference type="SMART" id="SM00246">
    <property type="entry name" value="WH2"/>
    <property type="match status" value="1"/>
</dbReference>